<dbReference type="PROSITE" id="PS50005">
    <property type="entry name" value="TPR"/>
    <property type="match status" value="2"/>
</dbReference>
<evidence type="ECO:0000256" key="3">
    <source>
        <dbReference type="PROSITE-ProRule" id="PRU00339"/>
    </source>
</evidence>
<feature type="repeat" description="TPR" evidence="3">
    <location>
        <begin position="53"/>
        <end position="86"/>
    </location>
</feature>
<reference evidence="5" key="1">
    <citation type="submission" date="2021-03" db="EMBL/GenBank/DDBJ databases">
        <title>Acanthopleuribacteraceae sp. M133.</title>
        <authorList>
            <person name="Wang G."/>
        </authorList>
    </citation>
    <scope>NUCLEOTIDE SEQUENCE</scope>
    <source>
        <strain evidence="5">M133</strain>
    </source>
</reference>
<dbReference type="RefSeq" id="WP_237383112.1">
    <property type="nucleotide sequence ID" value="NZ_CP071793.1"/>
</dbReference>
<keyword evidence="1" id="KW-0677">Repeat</keyword>
<dbReference type="InterPro" id="IPR019734">
    <property type="entry name" value="TPR_rpt"/>
</dbReference>
<proteinExistence type="predicted"/>
<dbReference type="KEGG" id="scor:J3U87_11175"/>
<sequence length="556" mass="61567">MNQYIISSLEQQLKKDPYSRVFLRLAEELRKGGLFQRAARVCMEGLRHHPNYVPAWVCLGRCRESLGDVAEAEKAFREVLKFAPDNPHALRGLGLIFKQAGQWEQARYHFERLLIQEPADEQLEAWLLEIGQAQDAQAGSGEDASDVSEDPSEADIEFVIPDEAGEDESAPDLVDEDEAMLLEEDMEELAEDQIEEIDDSEYDTLEREPMIVEDSTSADESPTGFETSNEAVSFEGQQPPDGTEVIGAGQSDLPQPRSGFASGQSDNDLSAIEELDEDDFLDDDDLEMPDLDDLDGDFHDHEVEMAMSGANGSFLDDRPLEDDRVETDTAAPYSEPDSEVHVEEPPAEPAQTPAEETAPVPEPDIATFSPGETLPITDAGFVDANATVEMEGDLAFDDFVVVERPSQPTPEPAPPESVAAEAISEPEPEPADANMDAIDLQFEKALSAAEDDPAALLEAELSAGLEEGVDLDPLVDISDPEYEHRTTLGLKHEKMEHYEEAELIYRTLLRHRPGDVVVTNHLQRLVGIMTTETKKRKKIRRLSNWLDKIKGAYHVS</sequence>
<evidence type="ECO:0000256" key="4">
    <source>
        <dbReference type="SAM" id="MobiDB-lite"/>
    </source>
</evidence>
<evidence type="ECO:0000256" key="1">
    <source>
        <dbReference type="ARBA" id="ARBA00022737"/>
    </source>
</evidence>
<dbReference type="Proteomes" id="UP000663929">
    <property type="component" value="Chromosome"/>
</dbReference>
<feature type="compositionally biased region" description="Acidic residues" evidence="4">
    <location>
        <begin position="271"/>
        <end position="295"/>
    </location>
</feature>
<feature type="repeat" description="TPR" evidence="3">
    <location>
        <begin position="87"/>
        <end position="120"/>
    </location>
</feature>
<organism evidence="5 6">
    <name type="scientific">Sulfidibacter corallicola</name>
    <dbReference type="NCBI Taxonomy" id="2818388"/>
    <lineage>
        <taxon>Bacteria</taxon>
        <taxon>Pseudomonadati</taxon>
        <taxon>Acidobacteriota</taxon>
        <taxon>Holophagae</taxon>
        <taxon>Acanthopleuribacterales</taxon>
        <taxon>Acanthopleuribacteraceae</taxon>
        <taxon>Sulfidibacter</taxon>
    </lineage>
</organism>
<dbReference type="Pfam" id="PF14559">
    <property type="entry name" value="TPR_19"/>
    <property type="match status" value="1"/>
</dbReference>
<feature type="compositionally biased region" description="Low complexity" evidence="4">
    <location>
        <begin position="349"/>
        <end position="359"/>
    </location>
</feature>
<name>A0A8A4TV64_SULCO</name>
<feature type="region of interest" description="Disordered" evidence="4">
    <location>
        <begin position="134"/>
        <end position="153"/>
    </location>
</feature>
<dbReference type="Gene3D" id="1.25.40.10">
    <property type="entry name" value="Tetratricopeptide repeat domain"/>
    <property type="match status" value="1"/>
</dbReference>
<gene>
    <name evidence="5" type="ORF">J3U87_11175</name>
</gene>
<feature type="compositionally biased region" description="Polar residues" evidence="4">
    <location>
        <begin position="214"/>
        <end position="231"/>
    </location>
</feature>
<evidence type="ECO:0000313" key="6">
    <source>
        <dbReference type="Proteomes" id="UP000663929"/>
    </source>
</evidence>
<evidence type="ECO:0000256" key="2">
    <source>
        <dbReference type="ARBA" id="ARBA00022803"/>
    </source>
</evidence>
<keyword evidence="2 3" id="KW-0802">TPR repeat</keyword>
<dbReference type="EMBL" id="CP071793">
    <property type="protein sequence ID" value="QTD53014.1"/>
    <property type="molecule type" value="Genomic_DNA"/>
</dbReference>
<dbReference type="PANTHER" id="PTHR45586">
    <property type="entry name" value="TPR REPEAT-CONTAINING PROTEIN PA4667"/>
    <property type="match status" value="1"/>
</dbReference>
<keyword evidence="6" id="KW-1185">Reference proteome</keyword>
<protein>
    <submittedName>
        <fullName evidence="5">Tetratricopeptide repeat protein</fullName>
    </submittedName>
</protein>
<evidence type="ECO:0000313" key="5">
    <source>
        <dbReference type="EMBL" id="QTD53014.1"/>
    </source>
</evidence>
<dbReference type="SUPFAM" id="SSF48452">
    <property type="entry name" value="TPR-like"/>
    <property type="match status" value="1"/>
</dbReference>
<dbReference type="InterPro" id="IPR011990">
    <property type="entry name" value="TPR-like_helical_dom_sf"/>
</dbReference>
<dbReference type="PANTHER" id="PTHR45586:SF1">
    <property type="entry name" value="LIPOPOLYSACCHARIDE ASSEMBLY PROTEIN B"/>
    <property type="match status" value="1"/>
</dbReference>
<accession>A0A8A4TV64</accession>
<dbReference type="SMART" id="SM00028">
    <property type="entry name" value="TPR"/>
    <property type="match status" value="4"/>
</dbReference>
<dbReference type="AlphaFoldDB" id="A0A8A4TV64"/>
<feature type="region of interest" description="Disordered" evidence="4">
    <location>
        <begin position="195"/>
        <end position="374"/>
    </location>
</feature>
<dbReference type="InterPro" id="IPR051012">
    <property type="entry name" value="CellSynth/LPSAsmb/PSIAsmb"/>
</dbReference>
<feature type="compositionally biased region" description="Acidic residues" evidence="4">
    <location>
        <begin position="143"/>
        <end position="153"/>
    </location>
</feature>